<evidence type="ECO:0000256" key="8">
    <source>
        <dbReference type="ARBA" id="ARBA00023315"/>
    </source>
</evidence>
<dbReference type="Pfam" id="PF00795">
    <property type="entry name" value="CN_hydrolase"/>
    <property type="match status" value="1"/>
</dbReference>
<dbReference type="InterPro" id="IPR004563">
    <property type="entry name" value="Apolipo_AcylTrfase"/>
</dbReference>
<feature type="transmembrane region" description="Helical" evidence="9">
    <location>
        <begin position="198"/>
        <end position="220"/>
    </location>
</feature>
<keyword evidence="11" id="KW-0449">Lipoprotein</keyword>
<dbReference type="SUPFAM" id="SSF56317">
    <property type="entry name" value="Carbon-nitrogen hydrolase"/>
    <property type="match status" value="1"/>
</dbReference>
<feature type="transmembrane region" description="Helical" evidence="9">
    <location>
        <begin position="55"/>
        <end position="75"/>
    </location>
</feature>
<dbReference type="HAMAP" id="MF_01148">
    <property type="entry name" value="Lnt"/>
    <property type="match status" value="1"/>
</dbReference>
<dbReference type="UniPathway" id="UPA00666"/>
<proteinExistence type="inferred from homology"/>
<dbReference type="EC" id="2.3.1.269" evidence="9"/>
<evidence type="ECO:0000259" key="10">
    <source>
        <dbReference type="PROSITE" id="PS50263"/>
    </source>
</evidence>
<dbReference type="HOGENOM" id="CLU_019563_1_1_12"/>
<protein>
    <recommendedName>
        <fullName evidence="9">Apolipoprotein N-acyltransferase</fullName>
        <shortName evidence="9">ALP N-acyltransferase</shortName>
        <ecNumber evidence="9">2.3.1.269</ecNumber>
    </recommendedName>
</protein>
<evidence type="ECO:0000256" key="2">
    <source>
        <dbReference type="ARBA" id="ARBA00010065"/>
    </source>
</evidence>
<name>A0A0E2E5J6_TREDN</name>
<dbReference type="Pfam" id="PF20154">
    <property type="entry name" value="LNT_N"/>
    <property type="match status" value="1"/>
</dbReference>
<keyword evidence="4 9" id="KW-0808">Transferase</keyword>
<keyword evidence="8 9" id="KW-0012">Acyltransferase</keyword>
<evidence type="ECO:0000256" key="5">
    <source>
        <dbReference type="ARBA" id="ARBA00022692"/>
    </source>
</evidence>
<dbReference type="PANTHER" id="PTHR38686">
    <property type="entry name" value="APOLIPOPROTEIN N-ACYLTRANSFERASE"/>
    <property type="match status" value="1"/>
</dbReference>
<feature type="transmembrane region" description="Helical" evidence="9">
    <location>
        <begin position="500"/>
        <end position="515"/>
    </location>
</feature>
<evidence type="ECO:0000256" key="9">
    <source>
        <dbReference type="HAMAP-Rule" id="MF_01148"/>
    </source>
</evidence>
<evidence type="ECO:0000256" key="6">
    <source>
        <dbReference type="ARBA" id="ARBA00022989"/>
    </source>
</evidence>
<dbReference type="NCBIfam" id="TIGR00546">
    <property type="entry name" value="lnt"/>
    <property type="match status" value="1"/>
</dbReference>
<accession>A0A0E2E5J6</accession>
<dbReference type="InterPro" id="IPR003010">
    <property type="entry name" value="C-N_Hydrolase"/>
</dbReference>
<comment type="subcellular location">
    <subcellularLocation>
        <location evidence="1 9">Cell membrane</location>
        <topology evidence="1 9">Multi-pass membrane protein</topology>
    </subcellularLocation>
</comment>
<dbReference type="PANTHER" id="PTHR38686:SF1">
    <property type="entry name" value="APOLIPOPROTEIN N-ACYLTRANSFERASE"/>
    <property type="match status" value="1"/>
</dbReference>
<dbReference type="GO" id="GO:0016410">
    <property type="term" value="F:N-acyltransferase activity"/>
    <property type="evidence" value="ECO:0007669"/>
    <property type="project" value="UniProtKB-UniRule"/>
</dbReference>
<dbReference type="Proteomes" id="UP000011705">
    <property type="component" value="Chromosome"/>
</dbReference>
<dbReference type="RefSeq" id="WP_002683906.1">
    <property type="nucleotide sequence ID" value="NZ_CM001795.1"/>
</dbReference>
<dbReference type="GO" id="GO:0042158">
    <property type="term" value="P:lipoprotein biosynthetic process"/>
    <property type="evidence" value="ECO:0007669"/>
    <property type="project" value="UniProtKB-UniRule"/>
</dbReference>
<comment type="caution">
    <text evidence="11">The sequence shown here is derived from an EMBL/GenBank/DDBJ whole genome shotgun (WGS) entry which is preliminary data.</text>
</comment>
<dbReference type="PATRIC" id="fig|999432.5.peg.1029"/>
<feature type="domain" description="CN hydrolase" evidence="10">
    <location>
        <begin position="228"/>
        <end position="486"/>
    </location>
</feature>
<dbReference type="InterPro" id="IPR036526">
    <property type="entry name" value="C-N_Hydrolase_sf"/>
</dbReference>
<reference evidence="11" key="1">
    <citation type="submission" date="2012-01" db="EMBL/GenBank/DDBJ databases">
        <title>The Genome Sequence of Treponema denticola H-22.</title>
        <authorList>
            <consortium name="The Broad Institute Genome Sequencing Platform"/>
            <person name="Earl A."/>
            <person name="Ward D."/>
            <person name="Feldgarden M."/>
            <person name="Gevers D."/>
            <person name="Blanton J.M."/>
            <person name="Fenno C.J."/>
            <person name="Baranova O.V."/>
            <person name="Mathney J."/>
            <person name="Dewhirst F.E."/>
            <person name="Izard J."/>
            <person name="Young S.K."/>
            <person name="Zeng Q."/>
            <person name="Gargeya S."/>
            <person name="Fitzgerald M."/>
            <person name="Haas B."/>
            <person name="Abouelleil A."/>
            <person name="Alvarado L."/>
            <person name="Arachchi H.M."/>
            <person name="Berlin A."/>
            <person name="Chapman S.B."/>
            <person name="Gearin G."/>
            <person name="Goldberg J."/>
            <person name="Griggs A."/>
            <person name="Gujja S."/>
            <person name="Hansen M."/>
            <person name="Heiman D."/>
            <person name="Howarth C."/>
            <person name="Larimer J."/>
            <person name="Lui A."/>
            <person name="MacDonald P.J.P."/>
            <person name="McCowen C."/>
            <person name="Montmayeur A."/>
            <person name="Murphy C."/>
            <person name="Neiman D."/>
            <person name="Pearson M."/>
            <person name="Priest M."/>
            <person name="Roberts A."/>
            <person name="Saif S."/>
            <person name="Shea T."/>
            <person name="Sisk P."/>
            <person name="Stolte C."/>
            <person name="Sykes S."/>
            <person name="Wortman J."/>
            <person name="Nusbaum C."/>
            <person name="Birren B."/>
        </authorList>
    </citation>
    <scope>NUCLEOTIDE SEQUENCE [LARGE SCALE GENOMIC DNA]</scope>
    <source>
        <strain evidence="11">H-22</strain>
    </source>
</reference>
<feature type="transmembrane region" description="Helical" evidence="9">
    <location>
        <begin position="157"/>
        <end position="177"/>
    </location>
</feature>
<comment type="similarity">
    <text evidence="2 9">Belongs to the CN hydrolase family. Apolipoprotein N-acyltransferase subfamily.</text>
</comment>
<dbReference type="InterPro" id="IPR045378">
    <property type="entry name" value="LNT_N"/>
</dbReference>
<keyword evidence="7 9" id="KW-0472">Membrane</keyword>
<comment type="function">
    <text evidence="9">Catalyzes the phospholipid dependent N-acylation of the N-terminal cysteine of apolipoprotein, the last step in lipoprotein maturation.</text>
</comment>
<evidence type="ECO:0000256" key="1">
    <source>
        <dbReference type="ARBA" id="ARBA00004651"/>
    </source>
</evidence>
<dbReference type="PROSITE" id="PS50263">
    <property type="entry name" value="CN_HYDROLASE"/>
    <property type="match status" value="1"/>
</dbReference>
<keyword evidence="3 9" id="KW-1003">Cell membrane</keyword>
<comment type="catalytic activity">
    <reaction evidence="9">
        <text>N-terminal S-1,2-diacyl-sn-glyceryl-L-cysteinyl-[lipoprotein] + a glycerophospholipid = N-acyl-S-1,2-diacyl-sn-glyceryl-L-cysteinyl-[lipoprotein] + a 2-acyl-sn-glycero-3-phospholipid + H(+)</text>
        <dbReference type="Rhea" id="RHEA:48228"/>
        <dbReference type="Rhea" id="RHEA-COMP:14681"/>
        <dbReference type="Rhea" id="RHEA-COMP:14684"/>
        <dbReference type="ChEBI" id="CHEBI:15378"/>
        <dbReference type="ChEBI" id="CHEBI:136912"/>
        <dbReference type="ChEBI" id="CHEBI:140656"/>
        <dbReference type="ChEBI" id="CHEBI:140657"/>
        <dbReference type="ChEBI" id="CHEBI:140660"/>
        <dbReference type="EC" id="2.3.1.269"/>
    </reaction>
</comment>
<evidence type="ECO:0000313" key="11">
    <source>
        <dbReference type="EMBL" id="EMB34241.1"/>
    </source>
</evidence>
<sequence>MRFFLSFFIIFISSVLFSFGIPNEILNFGSAIAGFSGLVLVYYALLNCGSHKRAAFLYGFFVSFVHLMSSFWLAFFEDFAIFTLGASTLAYFFIAMPFGFLLYHSLQKSKSLRPFFFAAVWLLWEFAKSTGFLAYPWGTAPMICFNLKPFIQFVDITGVWGLSFIVPLIAACLGEALQTYAYSANSKAFFKGLTEIKSPLIFTALLVLIINIYGITILSIEMKPATFLNTVIVQQNTDPWDNSQFEENIKTSQALSRKAIFSANKKPDLIVWSESSLIVPYKDNEDFYGILPYNDPFTRFLADTDTPIIVGSPYIDGKKQYNAAYLLSPEGKILDIYSKIQLVPFAEYIPFIDNPLVVRFFDKLVGFSSGWNPGTEYKVFGIKNSEGKTINFTVPICFEDAFPAVCLNLHNAGSEVLINITNDSWSKTKSAEYQHFVVAHFRAIELRTTLVRSTNSGYSVVVDPKGKIISDLPLFKAESLYTEVPVYEHKKTFYASYKDWFPIMMFLILIFNIFLEKRRAKTARF</sequence>
<gene>
    <name evidence="9" type="primary">lnt</name>
    <name evidence="11" type="ORF">HMPREF9726_00990</name>
</gene>
<dbReference type="EMBL" id="AGDV01000009">
    <property type="protein sequence ID" value="EMB34241.1"/>
    <property type="molecule type" value="Genomic_DNA"/>
</dbReference>
<dbReference type="GO" id="GO:0005886">
    <property type="term" value="C:plasma membrane"/>
    <property type="evidence" value="ECO:0007669"/>
    <property type="project" value="UniProtKB-SubCell"/>
</dbReference>
<dbReference type="CDD" id="cd07571">
    <property type="entry name" value="ALP_N-acyl_transferase"/>
    <property type="match status" value="1"/>
</dbReference>
<dbReference type="Gene3D" id="3.60.110.10">
    <property type="entry name" value="Carbon-nitrogen hydrolase"/>
    <property type="match status" value="1"/>
</dbReference>
<comment type="pathway">
    <text evidence="9">Protein modification; lipoprotein biosynthesis (N-acyl transfer).</text>
</comment>
<dbReference type="AlphaFoldDB" id="A0A0E2E5J6"/>
<organism evidence="11">
    <name type="scientific">Treponema denticola H-22</name>
    <dbReference type="NCBI Taxonomy" id="999432"/>
    <lineage>
        <taxon>Bacteria</taxon>
        <taxon>Pseudomonadati</taxon>
        <taxon>Spirochaetota</taxon>
        <taxon>Spirochaetia</taxon>
        <taxon>Spirochaetales</taxon>
        <taxon>Treponemataceae</taxon>
        <taxon>Treponema</taxon>
    </lineage>
</organism>
<keyword evidence="6 9" id="KW-1133">Transmembrane helix</keyword>
<evidence type="ECO:0000256" key="4">
    <source>
        <dbReference type="ARBA" id="ARBA00022679"/>
    </source>
</evidence>
<evidence type="ECO:0000256" key="3">
    <source>
        <dbReference type="ARBA" id="ARBA00022475"/>
    </source>
</evidence>
<feature type="transmembrane region" description="Helical" evidence="9">
    <location>
        <begin position="28"/>
        <end position="46"/>
    </location>
</feature>
<feature type="transmembrane region" description="Helical" evidence="9">
    <location>
        <begin position="115"/>
        <end position="137"/>
    </location>
</feature>
<feature type="transmembrane region" description="Helical" evidence="9">
    <location>
        <begin position="81"/>
        <end position="103"/>
    </location>
</feature>
<evidence type="ECO:0000256" key="7">
    <source>
        <dbReference type="ARBA" id="ARBA00023136"/>
    </source>
</evidence>
<keyword evidence="5 9" id="KW-0812">Transmembrane</keyword>